<dbReference type="PANTHER" id="PTHR46211">
    <property type="entry name" value="GLYCEROPHOSPHORYL DIESTER PHOSPHODIESTERASE"/>
    <property type="match status" value="1"/>
</dbReference>
<reference evidence="2 3" key="1">
    <citation type="submission" date="2023-10" db="EMBL/GenBank/DDBJ databases">
        <title>Rubellicoccus peritrichatus gen. nov., sp. nov., isolated from an algae of coral reef tank.</title>
        <authorList>
            <person name="Luo J."/>
        </authorList>
    </citation>
    <scope>NUCLEOTIDE SEQUENCE [LARGE SCALE GENOMIC DNA]</scope>
    <source>
        <strain evidence="2 3">CR14</strain>
    </source>
</reference>
<dbReference type="InterPro" id="IPR030395">
    <property type="entry name" value="GP_PDE_dom"/>
</dbReference>
<protein>
    <submittedName>
        <fullName evidence="2">Glycerophosphodiester phosphodiesterase family protein</fullName>
    </submittedName>
</protein>
<dbReference type="PROSITE" id="PS51704">
    <property type="entry name" value="GP_PDE"/>
    <property type="match status" value="1"/>
</dbReference>
<dbReference type="PANTHER" id="PTHR46211:SF1">
    <property type="entry name" value="GLYCEROPHOSPHODIESTER PHOSPHODIESTERASE, CYTOPLASMIC"/>
    <property type="match status" value="1"/>
</dbReference>
<accession>A0AAQ3QVW0</accession>
<dbReference type="GO" id="GO:0008081">
    <property type="term" value="F:phosphoric diester hydrolase activity"/>
    <property type="evidence" value="ECO:0007669"/>
    <property type="project" value="InterPro"/>
</dbReference>
<dbReference type="AlphaFoldDB" id="A0AAQ3QVW0"/>
<gene>
    <name evidence="2" type="ORF">RZN69_03040</name>
</gene>
<feature type="domain" description="GP-PDE" evidence="1">
    <location>
        <begin position="1"/>
        <end position="243"/>
    </location>
</feature>
<dbReference type="GO" id="GO:0006629">
    <property type="term" value="P:lipid metabolic process"/>
    <property type="evidence" value="ECO:0007669"/>
    <property type="project" value="InterPro"/>
</dbReference>
<proteinExistence type="predicted"/>
<organism evidence="2 3">
    <name type="scientific">Rubellicoccus peritrichatus</name>
    <dbReference type="NCBI Taxonomy" id="3080537"/>
    <lineage>
        <taxon>Bacteria</taxon>
        <taxon>Pseudomonadati</taxon>
        <taxon>Verrucomicrobiota</taxon>
        <taxon>Opitutia</taxon>
        <taxon>Puniceicoccales</taxon>
        <taxon>Cerasicoccaceae</taxon>
        <taxon>Rubellicoccus</taxon>
    </lineage>
</organism>
<sequence>MQIIAHRGASAQAPENTIASIRRAWELGADGIEIDILLTKDNVPVAIHDSHTGRVGDLKLTIKDSTLAELKQVDVGSKFSSEFAGERIPTLEEVMAEIPERKYLFIEAKEAHASNLAKALIPLFSQHLDWIAGRQMVFMSFFPDLLWTMAAKFPDLTSLLLLDNARRLPRKIPTNLPSDSLPVHGLGLSSKITLPDEQREALIAAGAILNVWTVNNPDDEDKWADAGFDFLTTDFPELFLAKRNETTT</sequence>
<dbReference type="Proteomes" id="UP001304300">
    <property type="component" value="Chromosome"/>
</dbReference>
<dbReference type="Gene3D" id="3.20.20.190">
    <property type="entry name" value="Phosphatidylinositol (PI) phosphodiesterase"/>
    <property type="match status" value="1"/>
</dbReference>
<dbReference type="SUPFAM" id="SSF51695">
    <property type="entry name" value="PLC-like phosphodiesterases"/>
    <property type="match status" value="1"/>
</dbReference>
<keyword evidence="3" id="KW-1185">Reference proteome</keyword>
<dbReference type="KEGG" id="puo:RZN69_03040"/>
<name>A0AAQ3QVW0_9BACT</name>
<dbReference type="RefSeq" id="WP_317834532.1">
    <property type="nucleotide sequence ID" value="NZ_CP136920.1"/>
</dbReference>
<dbReference type="EMBL" id="CP136920">
    <property type="protein sequence ID" value="WOO42048.1"/>
    <property type="molecule type" value="Genomic_DNA"/>
</dbReference>
<evidence type="ECO:0000313" key="3">
    <source>
        <dbReference type="Proteomes" id="UP001304300"/>
    </source>
</evidence>
<dbReference type="InterPro" id="IPR017946">
    <property type="entry name" value="PLC-like_Pdiesterase_TIM-brl"/>
</dbReference>
<dbReference type="Pfam" id="PF03009">
    <property type="entry name" value="GDPD"/>
    <property type="match status" value="1"/>
</dbReference>
<evidence type="ECO:0000313" key="2">
    <source>
        <dbReference type="EMBL" id="WOO42048.1"/>
    </source>
</evidence>
<evidence type="ECO:0000259" key="1">
    <source>
        <dbReference type="PROSITE" id="PS51704"/>
    </source>
</evidence>